<dbReference type="Proteomes" id="UP000789920">
    <property type="component" value="Unassembled WGS sequence"/>
</dbReference>
<proteinExistence type="predicted"/>
<keyword evidence="2" id="KW-1185">Reference proteome</keyword>
<feature type="non-terminal residue" evidence="1">
    <location>
        <position position="250"/>
    </location>
</feature>
<accession>A0ACA9RXA2</accession>
<sequence>DEEYTMSDPEDVEENSNLKWIKGNLIGMGSFGSVYLGLNAFTGEFMAVKQVELPTANSSNNERKKSMLDALQREIALLEELHHENIVQYLGSQLDEGTGTFNIFLEYVPGGSVASMLNLFGPLEENLIRSYVRQILQGLNYLHEKDIIHRDIKGANILEFMAATSAQRPSLQGSVFWMAPEVVKQTPYTSKADIWSLGCLIVEMFTGDHPFPEFNQTQAMFKIGLQSCTPKIPDAISTEAQDFLSKTFEP</sequence>
<feature type="non-terminal residue" evidence="1">
    <location>
        <position position="1"/>
    </location>
</feature>
<evidence type="ECO:0000313" key="2">
    <source>
        <dbReference type="Proteomes" id="UP000789920"/>
    </source>
</evidence>
<organism evidence="1 2">
    <name type="scientific">Racocetra persica</name>
    <dbReference type="NCBI Taxonomy" id="160502"/>
    <lineage>
        <taxon>Eukaryota</taxon>
        <taxon>Fungi</taxon>
        <taxon>Fungi incertae sedis</taxon>
        <taxon>Mucoromycota</taxon>
        <taxon>Glomeromycotina</taxon>
        <taxon>Glomeromycetes</taxon>
        <taxon>Diversisporales</taxon>
        <taxon>Gigasporaceae</taxon>
        <taxon>Racocetra</taxon>
    </lineage>
</organism>
<protein>
    <submittedName>
        <fullName evidence="1">24369_t:CDS:1</fullName>
    </submittedName>
</protein>
<name>A0ACA9RXA2_9GLOM</name>
<evidence type="ECO:0000313" key="1">
    <source>
        <dbReference type="EMBL" id="CAG8815145.1"/>
    </source>
</evidence>
<reference evidence="1" key="1">
    <citation type="submission" date="2021-06" db="EMBL/GenBank/DDBJ databases">
        <authorList>
            <person name="Kallberg Y."/>
            <person name="Tangrot J."/>
            <person name="Rosling A."/>
        </authorList>
    </citation>
    <scope>NUCLEOTIDE SEQUENCE</scope>
    <source>
        <strain evidence="1">MA461A</strain>
    </source>
</reference>
<dbReference type="EMBL" id="CAJVQC010076941">
    <property type="protein sequence ID" value="CAG8815145.1"/>
    <property type="molecule type" value="Genomic_DNA"/>
</dbReference>
<gene>
    <name evidence="1" type="ORF">RPERSI_LOCUS24147</name>
</gene>
<comment type="caution">
    <text evidence="1">The sequence shown here is derived from an EMBL/GenBank/DDBJ whole genome shotgun (WGS) entry which is preliminary data.</text>
</comment>